<evidence type="ECO:0000313" key="2">
    <source>
        <dbReference type="EMBL" id="MBB5079217.1"/>
    </source>
</evidence>
<keyword evidence="1" id="KW-0472">Membrane</keyword>
<organism evidence="2 3">
    <name type="scientific">Nonomuraea endophytica</name>
    <dbReference type="NCBI Taxonomy" id="714136"/>
    <lineage>
        <taxon>Bacteria</taxon>
        <taxon>Bacillati</taxon>
        <taxon>Actinomycetota</taxon>
        <taxon>Actinomycetes</taxon>
        <taxon>Streptosporangiales</taxon>
        <taxon>Streptosporangiaceae</taxon>
        <taxon>Nonomuraea</taxon>
    </lineage>
</organism>
<evidence type="ECO:0000256" key="1">
    <source>
        <dbReference type="SAM" id="Phobius"/>
    </source>
</evidence>
<dbReference type="RefSeq" id="WP_184964682.1">
    <property type="nucleotide sequence ID" value="NZ_JACHIN010000006.1"/>
</dbReference>
<evidence type="ECO:0008006" key="4">
    <source>
        <dbReference type="Google" id="ProtNLM"/>
    </source>
</evidence>
<feature type="transmembrane region" description="Helical" evidence="1">
    <location>
        <begin position="65"/>
        <end position="91"/>
    </location>
</feature>
<feature type="transmembrane region" description="Helical" evidence="1">
    <location>
        <begin position="190"/>
        <end position="208"/>
    </location>
</feature>
<dbReference type="EMBL" id="JACHIN010000006">
    <property type="protein sequence ID" value="MBB5079217.1"/>
    <property type="molecule type" value="Genomic_DNA"/>
</dbReference>
<protein>
    <recommendedName>
        <fullName evidence="4">ABC transporter permease</fullName>
    </recommendedName>
</protein>
<reference evidence="2 3" key="1">
    <citation type="submission" date="2020-08" db="EMBL/GenBank/DDBJ databases">
        <title>Genomic Encyclopedia of Type Strains, Phase IV (KMG-IV): sequencing the most valuable type-strain genomes for metagenomic binning, comparative biology and taxonomic classification.</title>
        <authorList>
            <person name="Goeker M."/>
        </authorList>
    </citation>
    <scope>NUCLEOTIDE SEQUENCE [LARGE SCALE GENOMIC DNA]</scope>
    <source>
        <strain evidence="2 3">DSM 45385</strain>
    </source>
</reference>
<keyword evidence="1" id="KW-0812">Transmembrane</keyword>
<accession>A0A7W8A463</accession>
<comment type="caution">
    <text evidence="2">The sequence shown here is derived from an EMBL/GenBank/DDBJ whole genome shotgun (WGS) entry which is preliminary data.</text>
</comment>
<proteinExistence type="predicted"/>
<keyword evidence="3" id="KW-1185">Reference proteome</keyword>
<feature type="transmembrane region" description="Helical" evidence="1">
    <location>
        <begin position="331"/>
        <end position="349"/>
    </location>
</feature>
<feature type="transmembrane region" description="Helical" evidence="1">
    <location>
        <begin position="112"/>
        <end position="138"/>
    </location>
</feature>
<dbReference type="AlphaFoldDB" id="A0A7W8A463"/>
<evidence type="ECO:0000313" key="3">
    <source>
        <dbReference type="Proteomes" id="UP000568380"/>
    </source>
</evidence>
<name>A0A7W8A463_9ACTN</name>
<keyword evidence="1" id="KW-1133">Transmembrane helix</keyword>
<gene>
    <name evidence="2" type="ORF">HNR40_004703</name>
</gene>
<feature type="transmembrane region" description="Helical" evidence="1">
    <location>
        <begin position="158"/>
        <end position="183"/>
    </location>
</feature>
<dbReference type="Proteomes" id="UP000568380">
    <property type="component" value="Unassembled WGS sequence"/>
</dbReference>
<sequence length="354" mass="37379">MIWLTWRQFRGAAAMMGAILLVLAAVLAITGPGLAAEYSAGVASCTGEGGDCARFFDRFFEDNQASFLLVTVVGLVLPALTGLFWGAPLITRELEAGTHLLVWNQSITRARWLAVKLAVIGLAAVAAAGLGSLVVTWWSGPLDSSAAPGFALMDPLVFGARGIVPMGYAAFAFMLGVTVGMLLRRTLTAMAVTLAVFAALQILVPLLARPHLQAPVTSAFQLSQENIDVFGLPRDGSSPRVALENAIPGHTGAWVLSSELVDPSGRPMSSDDAGTIVPISATSGPCAPPSVAAPGEGGMGACLAEVNRLGYRQQAIYHPFTRFWTFQAIETGAYALLTLGLTGFCFWWIRRRLS</sequence>